<name>A0A2N9EQV1_FAGSY</name>
<dbReference type="InterPro" id="IPR012677">
    <property type="entry name" value="Nucleotide-bd_a/b_plait_sf"/>
</dbReference>
<dbReference type="Pfam" id="PF00076">
    <property type="entry name" value="RRM_1"/>
    <property type="match status" value="1"/>
</dbReference>
<evidence type="ECO:0000256" key="5">
    <source>
        <dbReference type="ARBA" id="ARBA00022990"/>
    </source>
</evidence>
<dbReference type="CDD" id="cd12690">
    <property type="entry name" value="RRM3_PTBPH1_PTBPH2"/>
    <property type="match status" value="1"/>
</dbReference>
<dbReference type="GO" id="GO:0000932">
    <property type="term" value="C:P-body"/>
    <property type="evidence" value="ECO:0007669"/>
    <property type="project" value="UniProtKB-ARBA"/>
</dbReference>
<dbReference type="GO" id="GO:0009845">
    <property type="term" value="P:seed germination"/>
    <property type="evidence" value="ECO:0007669"/>
    <property type="project" value="UniProtKB-ARBA"/>
</dbReference>
<evidence type="ECO:0000256" key="8">
    <source>
        <dbReference type="PROSITE-ProRule" id="PRU00176"/>
    </source>
</evidence>
<dbReference type="CDD" id="cd12686">
    <property type="entry name" value="RRM1_PTBPH1_PTBPH2"/>
    <property type="match status" value="1"/>
</dbReference>
<dbReference type="GO" id="GO:0000381">
    <property type="term" value="P:regulation of alternative mRNA splicing, via spliceosome"/>
    <property type="evidence" value="ECO:0007669"/>
    <property type="project" value="UniProtKB-ARBA"/>
</dbReference>
<evidence type="ECO:0000256" key="1">
    <source>
        <dbReference type="ARBA" id="ARBA00004123"/>
    </source>
</evidence>
<dbReference type="SMART" id="SM00360">
    <property type="entry name" value="RRM"/>
    <property type="match status" value="2"/>
</dbReference>
<feature type="region of interest" description="Disordered" evidence="9">
    <location>
        <begin position="467"/>
        <end position="538"/>
    </location>
</feature>
<dbReference type="GO" id="GO:0005634">
    <property type="term" value="C:nucleus"/>
    <property type="evidence" value="ECO:0007669"/>
    <property type="project" value="UniProtKB-SubCell"/>
</dbReference>
<evidence type="ECO:0000259" key="10">
    <source>
        <dbReference type="PROSITE" id="PS50102"/>
    </source>
</evidence>
<dbReference type="Pfam" id="PF11835">
    <property type="entry name" value="RRM_8"/>
    <property type="match status" value="1"/>
</dbReference>
<accession>A0A2N9EQV1</accession>
<comment type="subcellular location">
    <subcellularLocation>
        <location evidence="1">Nucleus</location>
    </subcellularLocation>
</comment>
<feature type="compositionally biased region" description="Polar residues" evidence="9">
    <location>
        <begin position="470"/>
        <end position="492"/>
    </location>
</feature>
<evidence type="ECO:0000256" key="2">
    <source>
        <dbReference type="ARBA" id="ARBA00022664"/>
    </source>
</evidence>
<keyword evidence="6" id="KW-0539">Nucleus</keyword>
<gene>
    <name evidence="11" type="ORF">FSB_LOCUS5070</name>
</gene>
<protein>
    <recommendedName>
        <fullName evidence="10">RRM domain-containing protein</fullName>
    </recommendedName>
</protein>
<dbReference type="InterPro" id="IPR035979">
    <property type="entry name" value="RBD_domain_sf"/>
</dbReference>
<dbReference type="InterPro" id="IPR034792">
    <property type="entry name" value="PTBPH1/PTBPH2_RRM1"/>
</dbReference>
<comment type="function">
    <text evidence="7">Plays a role in pre-mRNA splicing. Binds to the polypyrimidine tract of introns. May promote the binding of U2 snRNP to pre-mRNA.</text>
</comment>
<dbReference type="InterPro" id="IPR021790">
    <property type="entry name" value="PTBP1-like_RRM2"/>
</dbReference>
<dbReference type="PROSITE" id="PS50102">
    <property type="entry name" value="RRM"/>
    <property type="match status" value="2"/>
</dbReference>
<evidence type="ECO:0000313" key="11">
    <source>
        <dbReference type="EMBL" id="SPC77188.1"/>
    </source>
</evidence>
<dbReference type="SUPFAM" id="SSF54928">
    <property type="entry name" value="RNA-binding domain, RBD"/>
    <property type="match status" value="3"/>
</dbReference>
<keyword evidence="3" id="KW-0677">Repeat</keyword>
<dbReference type="InterPro" id="IPR000504">
    <property type="entry name" value="RRM_dom"/>
</dbReference>
<evidence type="ECO:0000256" key="3">
    <source>
        <dbReference type="ARBA" id="ARBA00022737"/>
    </source>
</evidence>
<keyword evidence="4 8" id="KW-0694">RNA-binding</keyword>
<organism evidence="11">
    <name type="scientific">Fagus sylvatica</name>
    <name type="common">Beechnut</name>
    <dbReference type="NCBI Taxonomy" id="28930"/>
    <lineage>
        <taxon>Eukaryota</taxon>
        <taxon>Viridiplantae</taxon>
        <taxon>Streptophyta</taxon>
        <taxon>Embryophyta</taxon>
        <taxon>Tracheophyta</taxon>
        <taxon>Spermatophyta</taxon>
        <taxon>Magnoliopsida</taxon>
        <taxon>eudicotyledons</taxon>
        <taxon>Gunneridae</taxon>
        <taxon>Pentapetalae</taxon>
        <taxon>rosids</taxon>
        <taxon>fabids</taxon>
        <taxon>Fagales</taxon>
        <taxon>Fagaceae</taxon>
        <taxon>Fagus</taxon>
    </lineage>
</organism>
<feature type="region of interest" description="Disordered" evidence="9">
    <location>
        <begin position="398"/>
        <end position="448"/>
    </location>
</feature>
<dbReference type="FunFam" id="3.30.70.330:FF:000324">
    <property type="entry name" value="Polypyrimidine tract-binding protein-like 2"/>
    <property type="match status" value="1"/>
</dbReference>
<dbReference type="EMBL" id="OIVN01000258">
    <property type="protein sequence ID" value="SPC77188.1"/>
    <property type="molecule type" value="Genomic_DNA"/>
</dbReference>
<feature type="domain" description="RRM" evidence="10">
    <location>
        <begin position="17"/>
        <end position="95"/>
    </location>
</feature>
<dbReference type="FunFam" id="3.30.70.330:FF:000260">
    <property type="entry name" value="Polypyrimidine tract-binding protein homolog 2"/>
    <property type="match status" value="1"/>
</dbReference>
<keyword evidence="5" id="KW-0007">Acetylation</keyword>
<feature type="domain" description="RRM" evidence="10">
    <location>
        <begin position="285"/>
        <end position="365"/>
    </location>
</feature>
<sequence length="538" mass="57774">MSTSGQPQFRYTQTPSKVLHLRNLPWECTEEELIELCKPFGKIVNTKCNVGANRNQAFVEFADLNQAISMVSYYASSSEPAQVRGKTVYIQYSNRHEIVNNKSPGDVPGNVLLVTIEGVEAGDVSIDVIHLAGVLGSICLVGILKSLKVFQVQITPWWDHGEPWKCISEAALLFVFSAFGFVHKIATFEKAAGFQALIQFSDSETASAARNALNERSIPRYLLPEHVNSCHLRISYSAHTDLNIKFQSHRSRDYTNPYLPVNPTAIEGIVQPALGPDGKRKELESNVLLASIENMQYAVTVDVLHTVFSAFGTVQKIAIFEKNGQTQALVQYPDVNTAAVAREALEGHCIYDGGYCKLHLSYSRHTDLNVKAYSDKSRDYTIPDISLLAAQQASTHSAAPAAWQNPQAGPMYPGNDFAAAGAGPGQYPGGQVAPWDPAMQAGRPPFVSAPSTYPGQSFAASSVPAYATAPVSSGSSPHTTTSQIPSPVSSMGLSPGVQANARPGGVSSPNQLQPGVTPNVRPGGASPSGQPTYYGHGQ</sequence>
<dbReference type="InterPro" id="IPR034794">
    <property type="entry name" value="PTBPH1/PTBPH2_RRM3"/>
</dbReference>
<evidence type="ECO:0000256" key="6">
    <source>
        <dbReference type="ARBA" id="ARBA00023242"/>
    </source>
</evidence>
<keyword evidence="2" id="KW-0507">mRNA processing</keyword>
<dbReference type="GO" id="GO:0006417">
    <property type="term" value="P:regulation of translation"/>
    <property type="evidence" value="ECO:0007669"/>
    <property type="project" value="UniProtKB-ARBA"/>
</dbReference>
<evidence type="ECO:0000256" key="7">
    <source>
        <dbReference type="ARBA" id="ARBA00056336"/>
    </source>
</evidence>
<dbReference type="GO" id="GO:0003729">
    <property type="term" value="F:mRNA binding"/>
    <property type="evidence" value="ECO:0007669"/>
    <property type="project" value="UniProtKB-ARBA"/>
</dbReference>
<evidence type="ECO:0000256" key="9">
    <source>
        <dbReference type="SAM" id="MobiDB-lite"/>
    </source>
</evidence>
<dbReference type="PANTHER" id="PTHR15592">
    <property type="entry name" value="MATRIN 3/NUCLEAR PROTEIN 220-RELATED"/>
    <property type="match status" value="1"/>
</dbReference>
<evidence type="ECO:0000256" key="4">
    <source>
        <dbReference type="ARBA" id="ARBA00022884"/>
    </source>
</evidence>
<dbReference type="AlphaFoldDB" id="A0A2N9EQV1"/>
<reference evidence="11" key="1">
    <citation type="submission" date="2018-02" db="EMBL/GenBank/DDBJ databases">
        <authorList>
            <person name="Cohen D.B."/>
            <person name="Kent A.D."/>
        </authorList>
    </citation>
    <scope>NUCLEOTIDE SEQUENCE</scope>
</reference>
<dbReference type="Gene3D" id="3.30.70.330">
    <property type="match status" value="3"/>
</dbReference>
<proteinExistence type="predicted"/>
<feature type="compositionally biased region" description="Polar residues" evidence="9">
    <location>
        <begin position="507"/>
        <end position="516"/>
    </location>
</feature>
<dbReference type="GO" id="GO:0006397">
    <property type="term" value="P:mRNA processing"/>
    <property type="evidence" value="ECO:0007669"/>
    <property type="project" value="UniProtKB-KW"/>
</dbReference>